<accession>A0ABV4KFK2</accession>
<gene>
    <name evidence="1" type="ORF">QO192_14190</name>
</gene>
<dbReference type="Proteomes" id="UP001568894">
    <property type="component" value="Unassembled WGS sequence"/>
</dbReference>
<keyword evidence="2" id="KW-1185">Reference proteome</keyword>
<organism evidence="1 2">
    <name type="scientific">Flavobacterium frigidarium</name>
    <dbReference type="NCBI Taxonomy" id="99286"/>
    <lineage>
        <taxon>Bacteria</taxon>
        <taxon>Pseudomonadati</taxon>
        <taxon>Bacteroidota</taxon>
        <taxon>Flavobacteriia</taxon>
        <taxon>Flavobacteriales</taxon>
        <taxon>Flavobacteriaceae</taxon>
        <taxon>Flavobacterium</taxon>
    </lineage>
</organism>
<sequence length="74" mass="8782">MDIQLEKQEIIERLLQTNDESIIASIKSLLTKEKKDFWEELTQEQQNEISLSLQEFEEGKVSDFEDFITPYLSK</sequence>
<comment type="caution">
    <text evidence="1">The sequence shown here is derived from an EMBL/GenBank/DDBJ whole genome shotgun (WGS) entry which is preliminary data.</text>
</comment>
<proteinExistence type="predicted"/>
<reference evidence="1 2" key="1">
    <citation type="submission" date="2023-05" db="EMBL/GenBank/DDBJ databases">
        <title>Adaptations of aquatic viruses from atmosphere-close ecosystems of the Central Arctic Ocean.</title>
        <authorList>
            <person name="Rahlff J."/>
            <person name="Holmfeldt K."/>
        </authorList>
    </citation>
    <scope>NUCLEOTIDE SEQUENCE [LARGE SCALE GENOMIC DNA]</scope>
    <source>
        <strain evidence="1 2">Arc14</strain>
    </source>
</reference>
<evidence type="ECO:0008006" key="3">
    <source>
        <dbReference type="Google" id="ProtNLM"/>
    </source>
</evidence>
<name>A0ABV4KFK2_9FLAO</name>
<dbReference type="RefSeq" id="WP_371571646.1">
    <property type="nucleotide sequence ID" value="NZ_JASMRN010000013.1"/>
</dbReference>
<dbReference type="EMBL" id="JASMRN010000013">
    <property type="protein sequence ID" value="MEZ7516428.1"/>
    <property type="molecule type" value="Genomic_DNA"/>
</dbReference>
<evidence type="ECO:0000313" key="2">
    <source>
        <dbReference type="Proteomes" id="UP001568894"/>
    </source>
</evidence>
<protein>
    <recommendedName>
        <fullName evidence="3">Addiction module component</fullName>
    </recommendedName>
</protein>
<evidence type="ECO:0000313" key="1">
    <source>
        <dbReference type="EMBL" id="MEZ7516428.1"/>
    </source>
</evidence>